<proteinExistence type="predicted"/>
<sequence length="391" mass="43637">MSSQLSSSTLSHAAHAAKRKRTDSTGTLDHHHDESKPAQDSNNPNHSLTAQSTRPQGIVGIRPTNGHLIAAGKMIDDNRAATKSMIFAHRALCTQIDDMEIANVDAMRELLKIKPKDEDETSHAGECMGRLDTLLKLTRQLKGQMKQSDAVLQEFKDFFLREGLCDREDLPGSGHAGEAAASFDGESSTCKSCLGMLCGVGVSLKPAIEDALSRIFAPLDKGERVRPTRCFAAWLAKHSDTGGLDSFTPEELFDMITGCGQVTSVDWCRALGVTQEKLPGCCTEDQLKAMAEWEQPGSWHAEMGITGWLKRWEPVKGRPDEDPERVMVRRELLLRAFTTEYKSGIRWYYSFCSEEWENKVVVRHSCSGLCYELRDTRDLLEQYDMEECDSE</sequence>
<gene>
    <name evidence="2" type="ORF">B0T19DRAFT_243211</name>
</gene>
<comment type="caution">
    <text evidence="2">The sequence shown here is derived from an EMBL/GenBank/DDBJ whole genome shotgun (WGS) entry which is preliminary data.</text>
</comment>
<reference evidence="2" key="1">
    <citation type="journal article" date="2023" name="Mol. Phylogenet. Evol.">
        <title>Genome-scale phylogeny and comparative genomics of the fungal order Sordariales.</title>
        <authorList>
            <person name="Hensen N."/>
            <person name="Bonometti L."/>
            <person name="Westerberg I."/>
            <person name="Brannstrom I.O."/>
            <person name="Guillou S."/>
            <person name="Cros-Aarteil S."/>
            <person name="Calhoun S."/>
            <person name="Haridas S."/>
            <person name="Kuo A."/>
            <person name="Mondo S."/>
            <person name="Pangilinan J."/>
            <person name="Riley R."/>
            <person name="LaButti K."/>
            <person name="Andreopoulos B."/>
            <person name="Lipzen A."/>
            <person name="Chen C."/>
            <person name="Yan M."/>
            <person name="Daum C."/>
            <person name="Ng V."/>
            <person name="Clum A."/>
            <person name="Steindorff A."/>
            <person name="Ohm R.A."/>
            <person name="Martin F."/>
            <person name="Silar P."/>
            <person name="Natvig D.O."/>
            <person name="Lalanne C."/>
            <person name="Gautier V."/>
            <person name="Ament-Velasquez S.L."/>
            <person name="Kruys A."/>
            <person name="Hutchinson M.I."/>
            <person name="Powell A.J."/>
            <person name="Barry K."/>
            <person name="Miller A.N."/>
            <person name="Grigoriev I.V."/>
            <person name="Debuchy R."/>
            <person name="Gladieux P."/>
            <person name="Hiltunen Thoren M."/>
            <person name="Johannesson H."/>
        </authorList>
    </citation>
    <scope>NUCLEOTIDE SEQUENCE</scope>
    <source>
        <strain evidence="2">SMH4131-1</strain>
    </source>
</reference>
<reference evidence="2" key="2">
    <citation type="submission" date="2023-06" db="EMBL/GenBank/DDBJ databases">
        <authorList>
            <consortium name="Lawrence Berkeley National Laboratory"/>
            <person name="Haridas S."/>
            <person name="Hensen N."/>
            <person name="Bonometti L."/>
            <person name="Westerberg I."/>
            <person name="Brannstrom I.O."/>
            <person name="Guillou S."/>
            <person name="Cros-Aarteil S."/>
            <person name="Calhoun S."/>
            <person name="Kuo A."/>
            <person name="Mondo S."/>
            <person name="Pangilinan J."/>
            <person name="Riley R."/>
            <person name="Labutti K."/>
            <person name="Andreopoulos B."/>
            <person name="Lipzen A."/>
            <person name="Chen C."/>
            <person name="Yanf M."/>
            <person name="Daum C."/>
            <person name="Ng V."/>
            <person name="Clum A."/>
            <person name="Steindorff A."/>
            <person name="Ohm R."/>
            <person name="Martin F."/>
            <person name="Silar P."/>
            <person name="Natvig D."/>
            <person name="Lalanne C."/>
            <person name="Gautier V."/>
            <person name="Ament-Velasquez S.L."/>
            <person name="Kruys A."/>
            <person name="Hutchinson M.I."/>
            <person name="Powell A.J."/>
            <person name="Barry K."/>
            <person name="Miller A.N."/>
            <person name="Grigoriev I.V."/>
            <person name="Debuchy R."/>
            <person name="Gladieux P."/>
            <person name="Thoren M.H."/>
            <person name="Johannesson H."/>
        </authorList>
    </citation>
    <scope>NUCLEOTIDE SEQUENCE</scope>
    <source>
        <strain evidence="2">SMH4131-1</strain>
    </source>
</reference>
<dbReference type="AlphaFoldDB" id="A0AAE0M6Q1"/>
<evidence type="ECO:0000313" key="3">
    <source>
        <dbReference type="Proteomes" id="UP001286456"/>
    </source>
</evidence>
<feature type="compositionally biased region" description="Polar residues" evidence="1">
    <location>
        <begin position="38"/>
        <end position="55"/>
    </location>
</feature>
<protein>
    <submittedName>
        <fullName evidence="2">Uncharacterized protein</fullName>
    </submittedName>
</protein>
<organism evidence="2 3">
    <name type="scientific">Cercophora scortea</name>
    <dbReference type="NCBI Taxonomy" id="314031"/>
    <lineage>
        <taxon>Eukaryota</taxon>
        <taxon>Fungi</taxon>
        <taxon>Dikarya</taxon>
        <taxon>Ascomycota</taxon>
        <taxon>Pezizomycotina</taxon>
        <taxon>Sordariomycetes</taxon>
        <taxon>Sordariomycetidae</taxon>
        <taxon>Sordariales</taxon>
        <taxon>Lasiosphaeriaceae</taxon>
        <taxon>Cercophora</taxon>
    </lineage>
</organism>
<feature type="region of interest" description="Disordered" evidence="1">
    <location>
        <begin position="1"/>
        <end position="62"/>
    </location>
</feature>
<accession>A0AAE0M6Q1</accession>
<name>A0AAE0M6Q1_9PEZI</name>
<dbReference type="Proteomes" id="UP001286456">
    <property type="component" value="Unassembled WGS sequence"/>
</dbReference>
<dbReference type="EMBL" id="JAUEPO010000005">
    <property type="protein sequence ID" value="KAK3320568.1"/>
    <property type="molecule type" value="Genomic_DNA"/>
</dbReference>
<keyword evidence="3" id="KW-1185">Reference proteome</keyword>
<evidence type="ECO:0000313" key="2">
    <source>
        <dbReference type="EMBL" id="KAK3320568.1"/>
    </source>
</evidence>
<feature type="compositionally biased region" description="Low complexity" evidence="1">
    <location>
        <begin position="1"/>
        <end position="14"/>
    </location>
</feature>
<evidence type="ECO:0000256" key="1">
    <source>
        <dbReference type="SAM" id="MobiDB-lite"/>
    </source>
</evidence>
<feature type="compositionally biased region" description="Basic and acidic residues" evidence="1">
    <location>
        <begin position="28"/>
        <end position="37"/>
    </location>
</feature>